<sequence length="203" mass="22584">MNSRDELIVKEINFMGDTLMAAKDRDGAIYAGVSYICNGIGLTKSQKDSQVEKVQKDMLLNRGCRKFPAGVFDGNNETVALKMDFIPIWLAKITITASMKENNPELVEKLVEYQLKAKDALAAAFLPGCGETSNNQLIDAATLKGIANAGNLIERVMRNERAKPYKTAMVLDSLFKQSGLYLPEDFIVVPDYEQMELSQYTNE</sequence>
<dbReference type="GeneID" id="23113368"/>
<dbReference type="InterPro" id="IPR018875">
    <property type="entry name" value="Antirepressor_Ant_N"/>
</dbReference>
<dbReference type="Pfam" id="PF10547">
    <property type="entry name" value="P22_AR_N"/>
    <property type="match status" value="1"/>
</dbReference>
<accession>R0AEY1</accession>
<keyword evidence="3" id="KW-1185">Reference proteome</keyword>
<evidence type="ECO:0000313" key="2">
    <source>
        <dbReference type="EMBL" id="ENZ50785.1"/>
    </source>
</evidence>
<comment type="caution">
    <text evidence="2">The sequence shown here is derived from an EMBL/GenBank/DDBJ whole genome shotgun (WGS) entry which is preliminary data.</text>
</comment>
<gene>
    <name evidence="2" type="ORF">HMPREF1085_02268</name>
</gene>
<dbReference type="RefSeq" id="WP_002575512.1">
    <property type="nucleotide sequence ID" value="NZ_KB851182.1"/>
</dbReference>
<evidence type="ECO:0000313" key="3">
    <source>
        <dbReference type="Proteomes" id="UP000013126"/>
    </source>
</evidence>
<dbReference type="AlphaFoldDB" id="R0AEY1"/>
<organism evidence="2 3">
    <name type="scientific">Enterocloster bolteae 90A9</name>
    <dbReference type="NCBI Taxonomy" id="997894"/>
    <lineage>
        <taxon>Bacteria</taxon>
        <taxon>Bacillati</taxon>
        <taxon>Bacillota</taxon>
        <taxon>Clostridia</taxon>
        <taxon>Lachnospirales</taxon>
        <taxon>Lachnospiraceae</taxon>
        <taxon>Enterocloster</taxon>
    </lineage>
</organism>
<proteinExistence type="predicted"/>
<dbReference type="Proteomes" id="UP000013126">
    <property type="component" value="Unassembled WGS sequence"/>
</dbReference>
<dbReference type="HOGENOM" id="CLU_1382578_0_0_9"/>
<name>R0AEY1_9FIRM</name>
<dbReference type="EMBL" id="AGYH01000005">
    <property type="protein sequence ID" value="ENZ50785.1"/>
    <property type="molecule type" value="Genomic_DNA"/>
</dbReference>
<protein>
    <recommendedName>
        <fullName evidence="1">Antirepressor protein ant N-terminal domain-containing protein</fullName>
    </recommendedName>
</protein>
<reference evidence="2 3" key="1">
    <citation type="submission" date="2013-01" db="EMBL/GenBank/DDBJ databases">
        <title>The Genome Sequence of Clostridium bolteae 90A9.</title>
        <authorList>
            <consortium name="The Broad Institute Genome Sequencing Platform"/>
            <person name="Earl A."/>
            <person name="Ward D."/>
            <person name="Feldgarden M."/>
            <person name="Gevers D."/>
            <person name="Courvalin P."/>
            <person name="Lambert T."/>
            <person name="Walker B."/>
            <person name="Young S.K."/>
            <person name="Zeng Q."/>
            <person name="Gargeya S."/>
            <person name="Fitzgerald M."/>
            <person name="Haas B."/>
            <person name="Abouelleil A."/>
            <person name="Alvarado L."/>
            <person name="Arachchi H.M."/>
            <person name="Berlin A.M."/>
            <person name="Chapman S.B."/>
            <person name="Dewar J."/>
            <person name="Goldberg J."/>
            <person name="Griggs A."/>
            <person name="Gujja S."/>
            <person name="Hansen M."/>
            <person name="Howarth C."/>
            <person name="Imamovic A."/>
            <person name="Larimer J."/>
            <person name="McCowan C."/>
            <person name="Murphy C."/>
            <person name="Neiman D."/>
            <person name="Pearson M."/>
            <person name="Priest M."/>
            <person name="Roberts A."/>
            <person name="Saif S."/>
            <person name="Shea T."/>
            <person name="Sisk P."/>
            <person name="Sykes S."/>
            <person name="Wortman J."/>
            <person name="Nusbaum C."/>
            <person name="Birren B."/>
        </authorList>
    </citation>
    <scope>NUCLEOTIDE SEQUENCE [LARGE SCALE GENOMIC DNA]</scope>
    <source>
        <strain evidence="2 3">90A9</strain>
    </source>
</reference>
<feature type="domain" description="Antirepressor protein ant N-terminal" evidence="1">
    <location>
        <begin position="11"/>
        <end position="128"/>
    </location>
</feature>
<dbReference type="PATRIC" id="fig|997894.4.peg.2415"/>
<dbReference type="OrthoDB" id="9812611at2"/>
<evidence type="ECO:0000259" key="1">
    <source>
        <dbReference type="Pfam" id="PF10547"/>
    </source>
</evidence>